<dbReference type="SUPFAM" id="SSF69118">
    <property type="entry name" value="AhpD-like"/>
    <property type="match status" value="1"/>
</dbReference>
<evidence type="ECO:0000256" key="2">
    <source>
        <dbReference type="ARBA" id="ARBA00008350"/>
    </source>
</evidence>
<dbReference type="GO" id="GO:1990253">
    <property type="term" value="P:cellular response to leucine starvation"/>
    <property type="evidence" value="ECO:0007669"/>
    <property type="project" value="TreeGrafter"/>
</dbReference>
<gene>
    <name evidence="5" type="ORF">Fcan01_15191</name>
</gene>
<feature type="region of interest" description="Disordered" evidence="4">
    <location>
        <begin position="31"/>
        <end position="61"/>
    </location>
</feature>
<dbReference type="Pfam" id="PF04636">
    <property type="entry name" value="PA26"/>
    <property type="match status" value="1"/>
</dbReference>
<protein>
    <submittedName>
        <fullName evidence="5">Sestrin-1</fullName>
    </submittedName>
</protein>
<dbReference type="STRING" id="158441.A0A226DYB3"/>
<dbReference type="GO" id="GO:0071233">
    <property type="term" value="P:cellular response to L-leucine"/>
    <property type="evidence" value="ECO:0007669"/>
    <property type="project" value="TreeGrafter"/>
</dbReference>
<dbReference type="EMBL" id="LNIX01000009">
    <property type="protein sequence ID" value="OXA50050.1"/>
    <property type="molecule type" value="Genomic_DNA"/>
</dbReference>
<proteinExistence type="inferred from homology"/>
<dbReference type="InterPro" id="IPR029032">
    <property type="entry name" value="AhpD-like"/>
</dbReference>
<evidence type="ECO:0000313" key="5">
    <source>
        <dbReference type="EMBL" id="OXA50050.1"/>
    </source>
</evidence>
<dbReference type="GO" id="GO:1901031">
    <property type="term" value="P:regulation of response to reactive oxygen species"/>
    <property type="evidence" value="ECO:0007669"/>
    <property type="project" value="InterPro"/>
</dbReference>
<dbReference type="PANTHER" id="PTHR12474:SF0">
    <property type="entry name" value="SESTRIN HOMOLOG"/>
    <property type="match status" value="1"/>
</dbReference>
<accession>A0A226DYB3</accession>
<comment type="caution">
    <text evidence="5">The sequence shown here is derived from an EMBL/GenBank/DDBJ whole genome shotgun (WGS) entry which is preliminary data.</text>
</comment>
<dbReference type="GO" id="GO:0005737">
    <property type="term" value="C:cytoplasm"/>
    <property type="evidence" value="ECO:0007669"/>
    <property type="project" value="UniProtKB-SubCell"/>
</dbReference>
<dbReference type="Proteomes" id="UP000198287">
    <property type="component" value="Unassembled WGS sequence"/>
</dbReference>
<feature type="region of interest" description="Disordered" evidence="4">
    <location>
        <begin position="251"/>
        <end position="287"/>
    </location>
</feature>
<keyword evidence="3" id="KW-0963">Cytoplasm</keyword>
<comment type="subcellular location">
    <subcellularLocation>
        <location evidence="1">Cytoplasm</location>
    </subcellularLocation>
</comment>
<evidence type="ECO:0000256" key="1">
    <source>
        <dbReference type="ARBA" id="ARBA00004496"/>
    </source>
</evidence>
<sequence>MVIPTPSPEEAVAVSSSASIGGSCADILTKLGTPTTTSSASIPIPPTPMSMPNGKLSSSAPADKMTGFELLARSRTPKVLATSISATSGISALETGLQQQRSHKFLAAEFDPEKEQPEQNQQPVRQPLISGIVVVSPPNVTTNIPTTMDLEPSDRIMEKSSTVRWKYTDPDLPPHLSEVNERNVIAILNRCDPERGRRCFSCGYDNTEKWLSNNQNNGYSVDPEGYFGHRKNSVGGGYDDEPYFWTFQQQGLQQQLGNSTTSSRGGGGGGGYFQNQPQQQPPPPAWSYNYFDGGDSAGFYHNNYHHSNNQQMSESGRKRFYSDGGSGSNTNSDLDIANAMEDEEVFTFDMAYHPDYLEIFLKTHHFLMRGDGPLPYNHRNYIAIMCAGAGRLLMSNVA</sequence>
<evidence type="ECO:0000313" key="6">
    <source>
        <dbReference type="Proteomes" id="UP000198287"/>
    </source>
</evidence>
<dbReference type="GO" id="GO:0070728">
    <property type="term" value="F:L-leucine binding"/>
    <property type="evidence" value="ECO:0007669"/>
    <property type="project" value="TreeGrafter"/>
</dbReference>
<dbReference type="GO" id="GO:0005634">
    <property type="term" value="C:nucleus"/>
    <property type="evidence" value="ECO:0007669"/>
    <property type="project" value="InterPro"/>
</dbReference>
<dbReference type="InterPro" id="IPR006730">
    <property type="entry name" value="Sestrin"/>
</dbReference>
<feature type="compositionally biased region" description="Low complexity" evidence="4">
    <location>
        <begin position="33"/>
        <end position="42"/>
    </location>
</feature>
<comment type="similarity">
    <text evidence="2">Belongs to the sestrin family.</text>
</comment>
<keyword evidence="6" id="KW-1185">Reference proteome</keyword>
<organism evidence="5 6">
    <name type="scientific">Folsomia candida</name>
    <name type="common">Springtail</name>
    <dbReference type="NCBI Taxonomy" id="158441"/>
    <lineage>
        <taxon>Eukaryota</taxon>
        <taxon>Metazoa</taxon>
        <taxon>Ecdysozoa</taxon>
        <taxon>Arthropoda</taxon>
        <taxon>Hexapoda</taxon>
        <taxon>Collembola</taxon>
        <taxon>Entomobryomorpha</taxon>
        <taxon>Isotomoidea</taxon>
        <taxon>Isotomidae</taxon>
        <taxon>Proisotominae</taxon>
        <taxon>Folsomia</taxon>
    </lineage>
</organism>
<reference evidence="5 6" key="1">
    <citation type="submission" date="2015-12" db="EMBL/GenBank/DDBJ databases">
        <title>The genome of Folsomia candida.</title>
        <authorList>
            <person name="Faddeeva A."/>
            <person name="Derks M.F."/>
            <person name="Anvar Y."/>
            <person name="Smit S."/>
            <person name="Van Straalen N."/>
            <person name="Roelofs D."/>
        </authorList>
    </citation>
    <scope>NUCLEOTIDE SEQUENCE [LARGE SCALE GENOMIC DNA]</scope>
    <source>
        <strain evidence="5 6">VU population</strain>
        <tissue evidence="5">Whole body</tissue>
    </source>
</reference>
<feature type="region of interest" description="Disordered" evidence="4">
    <location>
        <begin position="304"/>
        <end position="332"/>
    </location>
</feature>
<dbReference type="PANTHER" id="PTHR12474">
    <property type="entry name" value="P53 REGULATED PA26 NUCLEAR PROTEIN SESTRIN"/>
    <property type="match status" value="1"/>
</dbReference>
<dbReference type="OrthoDB" id="337464at2759"/>
<name>A0A226DYB3_FOLCA</name>
<evidence type="ECO:0000256" key="3">
    <source>
        <dbReference type="ARBA" id="ARBA00022490"/>
    </source>
</evidence>
<dbReference type="AlphaFoldDB" id="A0A226DYB3"/>
<dbReference type="GO" id="GO:0016239">
    <property type="term" value="P:positive regulation of macroautophagy"/>
    <property type="evidence" value="ECO:0007669"/>
    <property type="project" value="TreeGrafter"/>
</dbReference>
<dbReference type="GO" id="GO:0016684">
    <property type="term" value="F:oxidoreductase activity, acting on peroxide as acceptor"/>
    <property type="evidence" value="ECO:0007669"/>
    <property type="project" value="TreeGrafter"/>
</dbReference>
<evidence type="ECO:0000256" key="4">
    <source>
        <dbReference type="SAM" id="MobiDB-lite"/>
    </source>
</evidence>
<dbReference type="GO" id="GO:1904262">
    <property type="term" value="P:negative regulation of TORC1 signaling"/>
    <property type="evidence" value="ECO:0007669"/>
    <property type="project" value="TreeGrafter"/>
</dbReference>